<evidence type="ECO:0000313" key="1">
    <source>
        <dbReference type="EMBL" id="KAI4325140.1"/>
    </source>
</evidence>
<comment type="caution">
    <text evidence="1">The sequence shown here is derived from an EMBL/GenBank/DDBJ whole genome shotgun (WGS) entry which is preliminary data.</text>
</comment>
<evidence type="ECO:0000313" key="2">
    <source>
        <dbReference type="Proteomes" id="UP001057402"/>
    </source>
</evidence>
<name>A0ACB9MML6_9MYRT</name>
<sequence>MESRLGLSVLFFLLFATASLAYSRNDALPDHDELDDNSIRHRYDDWLVRYNRTYSSGSERNKRYKIYKSNVLYIEYFNSLDLPFNLTDNGFADLTNKEFRKTYLGYRKRSKHHRRWSGQHEVNQTGCPVTSLPTSIDWRSKGAVSPVKDQGQCGSCWAFSAIAAVEGLTKIRTGKLLSLSEQEILDCDADRDNQGCNGGLMDKAFLFIKQNGGITTETNYPYQPRKAVCNKAKEKDHAASITGYRVVTRNNEHSLQVAVAAQPVSVAIDAGSLEFQLYSGGIFTGSCGRELNHGVAVVGYGGAGTGAYWIVKNSWGSSWGERGYMRMQKDIHDRRGLCGIAMQASYPVKA</sequence>
<dbReference type="EMBL" id="CM042888">
    <property type="protein sequence ID" value="KAI4325140.1"/>
    <property type="molecule type" value="Genomic_DNA"/>
</dbReference>
<keyword evidence="2" id="KW-1185">Reference proteome</keyword>
<dbReference type="Proteomes" id="UP001057402">
    <property type="component" value="Chromosome 9"/>
</dbReference>
<reference evidence="2" key="1">
    <citation type="journal article" date="2023" name="Front. Plant Sci.">
        <title>Chromosomal-level genome assembly of Melastoma candidum provides insights into trichome evolution.</title>
        <authorList>
            <person name="Zhong Y."/>
            <person name="Wu W."/>
            <person name="Sun C."/>
            <person name="Zou P."/>
            <person name="Liu Y."/>
            <person name="Dai S."/>
            <person name="Zhou R."/>
        </authorList>
    </citation>
    <scope>NUCLEOTIDE SEQUENCE [LARGE SCALE GENOMIC DNA]</scope>
</reference>
<gene>
    <name evidence="1" type="ORF">MLD38_030563</name>
</gene>
<proteinExistence type="predicted"/>
<protein>
    <submittedName>
        <fullName evidence="1">Uncharacterized protein</fullName>
    </submittedName>
</protein>
<organism evidence="1 2">
    <name type="scientific">Melastoma candidum</name>
    <dbReference type="NCBI Taxonomy" id="119954"/>
    <lineage>
        <taxon>Eukaryota</taxon>
        <taxon>Viridiplantae</taxon>
        <taxon>Streptophyta</taxon>
        <taxon>Embryophyta</taxon>
        <taxon>Tracheophyta</taxon>
        <taxon>Spermatophyta</taxon>
        <taxon>Magnoliopsida</taxon>
        <taxon>eudicotyledons</taxon>
        <taxon>Gunneridae</taxon>
        <taxon>Pentapetalae</taxon>
        <taxon>rosids</taxon>
        <taxon>malvids</taxon>
        <taxon>Myrtales</taxon>
        <taxon>Melastomataceae</taxon>
        <taxon>Melastomatoideae</taxon>
        <taxon>Melastomateae</taxon>
        <taxon>Melastoma</taxon>
    </lineage>
</organism>
<accession>A0ACB9MML6</accession>